<dbReference type="Proteomes" id="UP001314261">
    <property type="component" value="Unassembled WGS sequence"/>
</dbReference>
<name>A0ABN9YLE8_9LACO</name>
<dbReference type="SUPFAM" id="SSF47413">
    <property type="entry name" value="lambda repressor-like DNA-binding domains"/>
    <property type="match status" value="1"/>
</dbReference>
<dbReference type="InterPro" id="IPR010982">
    <property type="entry name" value="Lambda_DNA-bd_dom_sf"/>
</dbReference>
<dbReference type="EMBL" id="CAUZLR010000001">
    <property type="protein sequence ID" value="CAK1229804.1"/>
    <property type="molecule type" value="Genomic_DNA"/>
</dbReference>
<keyword evidence="3" id="KW-1185">Reference proteome</keyword>
<gene>
    <name evidence="2" type="ORF">R54839_PPFHFPJH_00373</name>
</gene>
<feature type="domain" description="HTH cro/C1-type" evidence="1">
    <location>
        <begin position="9"/>
        <end position="65"/>
    </location>
</feature>
<accession>A0ABN9YLE8</accession>
<proteinExistence type="predicted"/>
<dbReference type="CDD" id="cd00093">
    <property type="entry name" value="HTH_XRE"/>
    <property type="match status" value="1"/>
</dbReference>
<dbReference type="PROSITE" id="PS50943">
    <property type="entry name" value="HTH_CROC1"/>
    <property type="match status" value="1"/>
</dbReference>
<dbReference type="Pfam" id="PF01381">
    <property type="entry name" value="HTH_3"/>
    <property type="match status" value="1"/>
</dbReference>
<evidence type="ECO:0000313" key="2">
    <source>
        <dbReference type="EMBL" id="CAK1229804.1"/>
    </source>
</evidence>
<evidence type="ECO:0000259" key="1">
    <source>
        <dbReference type="PROSITE" id="PS50943"/>
    </source>
</evidence>
<dbReference type="RefSeq" id="WP_280525759.1">
    <property type="nucleotide sequence ID" value="NZ_CAUZLR010000001.1"/>
</dbReference>
<sequence length="75" mass="8933">MKQRLSYLIREFRMKKGWTQEEMSRHSGLSQRMISNLEQSLPGYSIRLDYAKKLAKVMDMSLSEFIETIDIDEED</sequence>
<dbReference type="SMART" id="SM00530">
    <property type="entry name" value="HTH_XRE"/>
    <property type="match status" value="1"/>
</dbReference>
<organism evidence="2 3">
    <name type="scientific">Fructobacillus fructosus</name>
    <dbReference type="NCBI Taxonomy" id="1631"/>
    <lineage>
        <taxon>Bacteria</taxon>
        <taxon>Bacillati</taxon>
        <taxon>Bacillota</taxon>
        <taxon>Bacilli</taxon>
        <taxon>Lactobacillales</taxon>
        <taxon>Lactobacillaceae</taxon>
        <taxon>Fructobacillus</taxon>
    </lineage>
</organism>
<dbReference type="InterPro" id="IPR001387">
    <property type="entry name" value="Cro/C1-type_HTH"/>
</dbReference>
<reference evidence="2 3" key="1">
    <citation type="submission" date="2023-10" db="EMBL/GenBank/DDBJ databases">
        <authorList>
            <person name="Botero Cardona J."/>
        </authorList>
    </citation>
    <scope>NUCLEOTIDE SEQUENCE [LARGE SCALE GENOMIC DNA]</scope>
    <source>
        <strain evidence="2 3">R-54839</strain>
    </source>
</reference>
<comment type="caution">
    <text evidence="2">The sequence shown here is derived from an EMBL/GenBank/DDBJ whole genome shotgun (WGS) entry which is preliminary data.</text>
</comment>
<evidence type="ECO:0000313" key="3">
    <source>
        <dbReference type="Proteomes" id="UP001314261"/>
    </source>
</evidence>
<protein>
    <submittedName>
        <fullName evidence="2">Contains XRE-family HTH domain (HipB)</fullName>
    </submittedName>
</protein>
<dbReference type="Gene3D" id="1.10.260.40">
    <property type="entry name" value="lambda repressor-like DNA-binding domains"/>
    <property type="match status" value="1"/>
</dbReference>